<accession>A0AAQ3W565</accession>
<dbReference type="EMBL" id="CP147244">
    <property type="protein sequence ID" value="WYJ99039.1"/>
    <property type="molecule type" value="Genomic_DNA"/>
</dbReference>
<dbReference type="GO" id="GO:0043565">
    <property type="term" value="F:sequence-specific DNA binding"/>
    <property type="evidence" value="ECO:0007669"/>
    <property type="project" value="InterPro"/>
</dbReference>
<dbReference type="Proteomes" id="UP000194948">
    <property type="component" value="Chromosome"/>
</dbReference>
<dbReference type="InterPro" id="IPR018060">
    <property type="entry name" value="HTH_AraC"/>
</dbReference>
<dbReference type="InterPro" id="IPR009057">
    <property type="entry name" value="Homeodomain-like_sf"/>
</dbReference>
<dbReference type="PANTHER" id="PTHR42713:SF3">
    <property type="entry name" value="TRANSCRIPTIONAL REGULATORY PROTEIN HPTR"/>
    <property type="match status" value="1"/>
</dbReference>
<evidence type="ECO:0000256" key="3">
    <source>
        <dbReference type="ARBA" id="ARBA00022553"/>
    </source>
</evidence>
<dbReference type="Pfam" id="PF12833">
    <property type="entry name" value="HTH_18"/>
    <property type="match status" value="1"/>
</dbReference>
<dbReference type="InterPro" id="IPR051552">
    <property type="entry name" value="HptR"/>
</dbReference>
<keyword evidence="4" id="KW-0902">Two-component regulatory system</keyword>
<feature type="domain" description="HTH araC/xylS-type" evidence="9">
    <location>
        <begin position="407"/>
        <end position="505"/>
    </location>
</feature>
<evidence type="ECO:0000256" key="8">
    <source>
        <dbReference type="PROSITE-ProRule" id="PRU00169"/>
    </source>
</evidence>
<keyword evidence="5" id="KW-0805">Transcription regulation</keyword>
<evidence type="ECO:0000313" key="12">
    <source>
        <dbReference type="Proteomes" id="UP000194948"/>
    </source>
</evidence>
<organism evidence="11 12">
    <name type="scientific">Candidatus Enterococcus palustris</name>
    <dbReference type="NCBI Taxonomy" id="1834189"/>
    <lineage>
        <taxon>Bacteria</taxon>
        <taxon>Bacillati</taxon>
        <taxon>Bacillota</taxon>
        <taxon>Bacilli</taxon>
        <taxon>Lactobacillales</taxon>
        <taxon>Enterococcaceae</taxon>
        <taxon>Enterococcus</taxon>
    </lineage>
</organism>
<evidence type="ECO:0000256" key="1">
    <source>
        <dbReference type="ARBA" id="ARBA00004496"/>
    </source>
</evidence>
<dbReference type="GO" id="GO:0000160">
    <property type="term" value="P:phosphorelay signal transduction system"/>
    <property type="evidence" value="ECO:0007669"/>
    <property type="project" value="UniProtKB-KW"/>
</dbReference>
<dbReference type="PANTHER" id="PTHR42713">
    <property type="entry name" value="HISTIDINE KINASE-RELATED"/>
    <property type="match status" value="1"/>
</dbReference>
<protein>
    <submittedName>
        <fullName evidence="11">Two-component system, response regulator YesN</fullName>
    </submittedName>
</protein>
<dbReference type="SUPFAM" id="SSF52172">
    <property type="entry name" value="CheY-like"/>
    <property type="match status" value="1"/>
</dbReference>
<keyword evidence="3 8" id="KW-0597">Phosphoprotein</keyword>
<reference evidence="11" key="2">
    <citation type="submission" date="2024-03" db="EMBL/GenBank/DDBJ databases">
        <title>The Genome Sequence of Enterococcus sp. DIV0205d.</title>
        <authorList>
            <consortium name="The Broad Institute Genomics Platform"/>
            <consortium name="The Broad Institute Microbial Omics Core"/>
            <consortium name="The Broad Institute Genomic Center for Infectious Diseases"/>
            <person name="Earl A."/>
            <person name="Manson A."/>
            <person name="Gilmore M."/>
            <person name="Schwartman J."/>
            <person name="Shea T."/>
            <person name="Abouelleil A."/>
            <person name="Cao P."/>
            <person name="Chapman S."/>
            <person name="Cusick C."/>
            <person name="Young S."/>
            <person name="Neafsey D."/>
            <person name="Nusbaum C."/>
            <person name="Birren B."/>
        </authorList>
    </citation>
    <scope>NUCLEOTIDE SEQUENCE</scope>
    <source>
        <strain evidence="11">7F3_DIV0205</strain>
    </source>
</reference>
<dbReference type="PROSITE" id="PS01124">
    <property type="entry name" value="HTH_ARAC_FAMILY_2"/>
    <property type="match status" value="1"/>
</dbReference>
<name>A0AAQ3W565_9ENTE</name>
<dbReference type="PRINTS" id="PR00032">
    <property type="entry name" value="HTHARAC"/>
</dbReference>
<dbReference type="InterPro" id="IPR011006">
    <property type="entry name" value="CheY-like_superfamily"/>
</dbReference>
<evidence type="ECO:0000256" key="5">
    <source>
        <dbReference type="ARBA" id="ARBA00023015"/>
    </source>
</evidence>
<feature type="domain" description="Response regulatory" evidence="10">
    <location>
        <begin position="6"/>
        <end position="123"/>
    </location>
</feature>
<dbReference type="AlphaFoldDB" id="A0AAQ3W565"/>
<sequence length="508" mass="59268">MTNVITILLVDDEVAIRDGLKHLLEWEKYEFHIVGEAENGKIALDKIIELQPDIVITDLIMPELDGLELSKIIQEQFPQIHFLVLSSYDEFTYVSESFKNGAVDYLLKPTLTKENLLKALNKIATKLVVTKAIVSEEEVLSQTLNRYLVGYKETNLSAVENFLTYNCYQLVYTNAIWYQDRGNLQRVLSKLTFDNTQVKSLAYATSNDEAGLLLAFRNVQTNGQTMLMEKLYSLRQIEAGSFFTLSEPFSQISQLNNIFSQLKAGTKEQRFYFKHHFIVEFNELYMLKHYERFDTKKFLRALVNNDFLLGIARIEEFFNEMILSFASASYLKQQASNIFYTLLSSLEEAYPNEASFSKLKTYFLNQIGKMSYLEDFSELILTLNDQIRQTLQLQKPRQDIKEHELVNSIERYILDNYQSDLSLARLAAEFHFSYNYLSTFFSTHFKMTFSDYLNTVRLEAARKLLLTSDYNVSEISATTGYSDLSYFSRLFKREYHVTPSVYRRENRL</sequence>
<keyword evidence="6" id="KW-0238">DNA-binding</keyword>
<evidence type="ECO:0000259" key="10">
    <source>
        <dbReference type="PROSITE" id="PS50110"/>
    </source>
</evidence>
<dbReference type="Gene3D" id="3.40.50.2300">
    <property type="match status" value="1"/>
</dbReference>
<dbReference type="Gene3D" id="1.10.10.60">
    <property type="entry name" value="Homeodomain-like"/>
    <property type="match status" value="2"/>
</dbReference>
<keyword evidence="7" id="KW-0804">Transcription</keyword>
<dbReference type="InterPro" id="IPR020449">
    <property type="entry name" value="Tscrpt_reg_AraC-type_HTH"/>
</dbReference>
<evidence type="ECO:0000313" key="11">
    <source>
        <dbReference type="EMBL" id="WYJ99039.1"/>
    </source>
</evidence>
<reference evidence="11" key="1">
    <citation type="submission" date="2017-05" db="EMBL/GenBank/DDBJ databases">
        <authorList>
            <consortium name="The Broad Institute Genomics Platform"/>
            <consortium name="The Broad Institute Genomic Center for Infectious Diseases"/>
            <person name="Earl A."/>
            <person name="Manson A."/>
            <person name="Schwartman J."/>
            <person name="Gilmore M."/>
            <person name="Abouelleil A."/>
            <person name="Cao P."/>
            <person name="Chapman S."/>
            <person name="Cusick C."/>
            <person name="Shea T."/>
            <person name="Young S."/>
            <person name="Neafsey D."/>
            <person name="Nusbaum C."/>
            <person name="Birren B."/>
        </authorList>
    </citation>
    <scope>NUCLEOTIDE SEQUENCE</scope>
    <source>
        <strain evidence="11">7F3_DIV0205</strain>
    </source>
</reference>
<evidence type="ECO:0000256" key="4">
    <source>
        <dbReference type="ARBA" id="ARBA00023012"/>
    </source>
</evidence>
<keyword evidence="2" id="KW-0963">Cytoplasm</keyword>
<dbReference type="SUPFAM" id="SSF46689">
    <property type="entry name" value="Homeodomain-like"/>
    <property type="match status" value="2"/>
</dbReference>
<evidence type="ECO:0000256" key="2">
    <source>
        <dbReference type="ARBA" id="ARBA00022490"/>
    </source>
</evidence>
<keyword evidence="12" id="KW-1185">Reference proteome</keyword>
<dbReference type="GO" id="GO:0003700">
    <property type="term" value="F:DNA-binding transcription factor activity"/>
    <property type="evidence" value="ECO:0007669"/>
    <property type="project" value="InterPro"/>
</dbReference>
<evidence type="ECO:0000256" key="7">
    <source>
        <dbReference type="ARBA" id="ARBA00023163"/>
    </source>
</evidence>
<feature type="modified residue" description="4-aspartylphosphate" evidence="8">
    <location>
        <position position="58"/>
    </location>
</feature>
<proteinExistence type="predicted"/>
<dbReference type="SMART" id="SM00448">
    <property type="entry name" value="REC"/>
    <property type="match status" value="1"/>
</dbReference>
<evidence type="ECO:0000259" key="9">
    <source>
        <dbReference type="PROSITE" id="PS01124"/>
    </source>
</evidence>
<dbReference type="Pfam" id="PF00072">
    <property type="entry name" value="Response_reg"/>
    <property type="match status" value="1"/>
</dbReference>
<dbReference type="GO" id="GO:0005737">
    <property type="term" value="C:cytoplasm"/>
    <property type="evidence" value="ECO:0007669"/>
    <property type="project" value="UniProtKB-SubCell"/>
</dbReference>
<dbReference type="InterPro" id="IPR001789">
    <property type="entry name" value="Sig_transdc_resp-reg_receiver"/>
</dbReference>
<dbReference type="RefSeq" id="WP_086312385.1">
    <property type="nucleotide sequence ID" value="NZ_CP147244.1"/>
</dbReference>
<evidence type="ECO:0000256" key="6">
    <source>
        <dbReference type="ARBA" id="ARBA00023125"/>
    </source>
</evidence>
<dbReference type="PROSITE" id="PS50110">
    <property type="entry name" value="RESPONSE_REGULATORY"/>
    <property type="match status" value="1"/>
</dbReference>
<comment type="subcellular location">
    <subcellularLocation>
        <location evidence="1">Cytoplasm</location>
    </subcellularLocation>
</comment>
<dbReference type="SMART" id="SM00342">
    <property type="entry name" value="HTH_ARAC"/>
    <property type="match status" value="1"/>
</dbReference>
<gene>
    <name evidence="11" type="ORF">A5821_000115</name>
</gene>
<dbReference type="CDD" id="cd17536">
    <property type="entry name" value="REC_YesN-like"/>
    <property type="match status" value="1"/>
</dbReference>